<accession>A0AAI9KRU1</accession>
<feature type="compositionally biased region" description="Basic residues" evidence="1">
    <location>
        <begin position="85"/>
        <end position="95"/>
    </location>
</feature>
<evidence type="ECO:0000256" key="1">
    <source>
        <dbReference type="SAM" id="MobiDB-lite"/>
    </source>
</evidence>
<dbReference type="AlphaFoldDB" id="A0AAI9KRU1"/>
<comment type="caution">
    <text evidence="2">The sequence shown here is derived from an EMBL/GenBank/DDBJ whole genome shotgun (WGS) entry which is preliminary data.</text>
</comment>
<gene>
    <name evidence="2" type="ORF">KAM348_21790</name>
</gene>
<protein>
    <submittedName>
        <fullName evidence="2">Uncharacterized protein</fullName>
    </submittedName>
</protein>
<proteinExistence type="predicted"/>
<feature type="region of interest" description="Disordered" evidence="1">
    <location>
        <begin position="85"/>
        <end position="106"/>
    </location>
</feature>
<name>A0AAI9KRU1_AERCA</name>
<reference evidence="2" key="1">
    <citation type="submission" date="2021-07" db="EMBL/GenBank/DDBJ databases">
        <title>Draft genome sequence of carbapenem-resistant Aeromonas spp. in Japan.</title>
        <authorList>
            <person name="Maehana S."/>
            <person name="Suzuki M."/>
            <person name="Kitasato H."/>
        </authorList>
    </citation>
    <scope>NUCLEOTIDE SEQUENCE</scope>
    <source>
        <strain evidence="2">KAM348</strain>
    </source>
</reference>
<sequence>MLEVIGDGLLTGLLDFRLGHGDDRGGAFHIDPGDPGAGDLDFLQFFYVLALFGQDRGVFYVLALFGQDRGVFYVLALFGQDRGGHNCRARQGKRYGSRESAFPKHR</sequence>
<evidence type="ECO:0000313" key="2">
    <source>
        <dbReference type="EMBL" id="GJA54756.1"/>
    </source>
</evidence>
<dbReference type="Proteomes" id="UP000887009">
    <property type="component" value="Unassembled WGS sequence"/>
</dbReference>
<organism evidence="2 3">
    <name type="scientific">Aeromonas caviae</name>
    <name type="common">Aeromonas punctata</name>
    <dbReference type="NCBI Taxonomy" id="648"/>
    <lineage>
        <taxon>Bacteria</taxon>
        <taxon>Pseudomonadati</taxon>
        <taxon>Pseudomonadota</taxon>
        <taxon>Gammaproteobacteria</taxon>
        <taxon>Aeromonadales</taxon>
        <taxon>Aeromonadaceae</taxon>
        <taxon>Aeromonas</taxon>
    </lineage>
</organism>
<evidence type="ECO:0000313" key="3">
    <source>
        <dbReference type="Proteomes" id="UP000887009"/>
    </source>
</evidence>
<dbReference type="EMBL" id="BPNL01000022">
    <property type="protein sequence ID" value="GJA54756.1"/>
    <property type="molecule type" value="Genomic_DNA"/>
</dbReference>